<organism evidence="5 6">
    <name type="scientific">Euphydryas editha</name>
    <name type="common">Edith's checkerspot</name>
    <dbReference type="NCBI Taxonomy" id="104508"/>
    <lineage>
        <taxon>Eukaryota</taxon>
        <taxon>Metazoa</taxon>
        <taxon>Ecdysozoa</taxon>
        <taxon>Arthropoda</taxon>
        <taxon>Hexapoda</taxon>
        <taxon>Insecta</taxon>
        <taxon>Pterygota</taxon>
        <taxon>Neoptera</taxon>
        <taxon>Endopterygota</taxon>
        <taxon>Lepidoptera</taxon>
        <taxon>Glossata</taxon>
        <taxon>Ditrysia</taxon>
        <taxon>Papilionoidea</taxon>
        <taxon>Nymphalidae</taxon>
        <taxon>Nymphalinae</taxon>
        <taxon>Euphydryas</taxon>
    </lineage>
</organism>
<keyword evidence="3" id="KW-0862">Zinc</keyword>
<dbReference type="Pfam" id="PF04500">
    <property type="entry name" value="FLYWCH"/>
    <property type="match status" value="2"/>
</dbReference>
<feature type="domain" description="FLYWCH-type" evidence="4">
    <location>
        <begin position="41"/>
        <end position="91"/>
    </location>
</feature>
<proteinExistence type="predicted"/>
<accession>A0AAU9TM07</accession>
<evidence type="ECO:0000256" key="1">
    <source>
        <dbReference type="ARBA" id="ARBA00022723"/>
    </source>
</evidence>
<dbReference type="Proteomes" id="UP001153954">
    <property type="component" value="Unassembled WGS sequence"/>
</dbReference>
<keyword evidence="1" id="KW-0479">Metal-binding</keyword>
<evidence type="ECO:0000256" key="2">
    <source>
        <dbReference type="ARBA" id="ARBA00022771"/>
    </source>
</evidence>
<feature type="domain" description="FLYWCH-type" evidence="4">
    <location>
        <begin position="142"/>
        <end position="199"/>
    </location>
</feature>
<reference evidence="5" key="1">
    <citation type="submission" date="2022-03" db="EMBL/GenBank/DDBJ databases">
        <authorList>
            <person name="Tunstrom K."/>
        </authorList>
    </citation>
    <scope>NUCLEOTIDE SEQUENCE</scope>
</reference>
<gene>
    <name evidence="5" type="ORF">EEDITHA_LOCUS2148</name>
</gene>
<keyword evidence="2" id="KW-0863">Zinc-finger</keyword>
<comment type="caution">
    <text evidence="5">The sequence shown here is derived from an EMBL/GenBank/DDBJ whole genome shotgun (WGS) entry which is preliminary data.</text>
</comment>
<evidence type="ECO:0000313" key="6">
    <source>
        <dbReference type="Proteomes" id="UP001153954"/>
    </source>
</evidence>
<evidence type="ECO:0000256" key="3">
    <source>
        <dbReference type="ARBA" id="ARBA00022833"/>
    </source>
</evidence>
<dbReference type="InterPro" id="IPR007588">
    <property type="entry name" value="Znf_FLYWCH"/>
</dbReference>
<dbReference type="Gene3D" id="2.20.25.240">
    <property type="match status" value="2"/>
</dbReference>
<name>A0AAU9TM07_EUPED</name>
<evidence type="ECO:0000313" key="5">
    <source>
        <dbReference type="EMBL" id="CAH2085700.1"/>
    </source>
</evidence>
<dbReference type="EMBL" id="CAKOGL010000004">
    <property type="protein sequence ID" value="CAH2085700.1"/>
    <property type="molecule type" value="Genomic_DNA"/>
</dbReference>
<dbReference type="AlphaFoldDB" id="A0AAU9TM07"/>
<dbReference type="GO" id="GO:0008270">
    <property type="term" value="F:zinc ion binding"/>
    <property type="evidence" value="ECO:0007669"/>
    <property type="project" value="UniProtKB-KW"/>
</dbReference>
<keyword evidence="6" id="KW-1185">Reference proteome</keyword>
<sequence length="199" mass="22911">MGKYRFYRHSSYKEGSPRCLWVCVKWCSGCRGSVTSVGAVFTTSRRGNPVIQIGHYRYSRHTRYKLGKKVLWPCVKWAVTNCRASVTTFENQIIAPVFALSKFGKPVIIIGQNRYNKYCRAKGPKANWYCCRWSRVPFFGVSKFGKPVIVIGEYRFNRRSRCKGSRAQWQCCKKTTTGCRASLITANEIIIKSNNCHNH</sequence>
<evidence type="ECO:0000259" key="4">
    <source>
        <dbReference type="Pfam" id="PF04500"/>
    </source>
</evidence>
<protein>
    <recommendedName>
        <fullName evidence="4">FLYWCH-type domain-containing protein</fullName>
    </recommendedName>
</protein>